<name>A0A928VUT4_9CYAN</name>
<protein>
    <submittedName>
        <fullName evidence="2">Uncharacterized protein</fullName>
    </submittedName>
</protein>
<accession>A0A928VUT4</accession>
<evidence type="ECO:0000313" key="2">
    <source>
        <dbReference type="EMBL" id="MBE9032624.1"/>
    </source>
</evidence>
<sequence length="133" mass="14460">MNSGTTITPEELFKLAQKGFRVGVGASATLVEGIQNPQLYQDNLNKLRANPNQLVEEFASKGEVTERDARTFVDQVIGDRLGTRPASEMTVTTTAVTISADTEAELKALTQELVALRQELQQLQGQRAAEGNN</sequence>
<reference evidence="2" key="1">
    <citation type="submission" date="2020-10" db="EMBL/GenBank/DDBJ databases">
        <authorList>
            <person name="Castelo-Branco R."/>
            <person name="Eusebio N."/>
            <person name="Adriana R."/>
            <person name="Vieira A."/>
            <person name="Brugerolle De Fraissinette N."/>
            <person name="Rezende De Castro R."/>
            <person name="Schneider M.P."/>
            <person name="Vasconcelos V."/>
            <person name="Leao P.N."/>
        </authorList>
    </citation>
    <scope>NUCLEOTIDE SEQUENCE</scope>
    <source>
        <strain evidence="2">LEGE 11480</strain>
    </source>
</reference>
<keyword evidence="1" id="KW-0175">Coiled coil</keyword>
<gene>
    <name evidence="2" type="ORF">IQ266_23070</name>
</gene>
<evidence type="ECO:0000313" key="3">
    <source>
        <dbReference type="Proteomes" id="UP000625316"/>
    </source>
</evidence>
<comment type="caution">
    <text evidence="2">The sequence shown here is derived from an EMBL/GenBank/DDBJ whole genome shotgun (WGS) entry which is preliminary data.</text>
</comment>
<dbReference type="Proteomes" id="UP000625316">
    <property type="component" value="Unassembled WGS sequence"/>
</dbReference>
<proteinExistence type="predicted"/>
<dbReference type="EMBL" id="JADEXQ010000114">
    <property type="protein sequence ID" value="MBE9032624.1"/>
    <property type="molecule type" value="Genomic_DNA"/>
</dbReference>
<organism evidence="2 3">
    <name type="scientific">Romeriopsis navalis LEGE 11480</name>
    <dbReference type="NCBI Taxonomy" id="2777977"/>
    <lineage>
        <taxon>Bacteria</taxon>
        <taxon>Bacillati</taxon>
        <taxon>Cyanobacteriota</taxon>
        <taxon>Cyanophyceae</taxon>
        <taxon>Leptolyngbyales</taxon>
        <taxon>Leptolyngbyaceae</taxon>
        <taxon>Romeriopsis</taxon>
        <taxon>Romeriopsis navalis</taxon>
    </lineage>
</organism>
<evidence type="ECO:0000256" key="1">
    <source>
        <dbReference type="SAM" id="Coils"/>
    </source>
</evidence>
<dbReference type="AlphaFoldDB" id="A0A928VUT4"/>
<feature type="coiled-coil region" evidence="1">
    <location>
        <begin position="99"/>
        <end position="133"/>
    </location>
</feature>
<keyword evidence="3" id="KW-1185">Reference proteome</keyword>
<dbReference type="RefSeq" id="WP_264327441.1">
    <property type="nucleotide sequence ID" value="NZ_JADEXQ010000114.1"/>
</dbReference>